<evidence type="ECO:0000313" key="1">
    <source>
        <dbReference type="EMBL" id="OAD46994.1"/>
    </source>
</evidence>
<accession>A0A310S420</accession>
<gene>
    <name evidence="1" type="ORF">WN48_06219</name>
</gene>
<dbReference type="AlphaFoldDB" id="A0A310S420"/>
<evidence type="ECO:0000313" key="2">
    <source>
        <dbReference type="Proteomes" id="UP000250275"/>
    </source>
</evidence>
<organism evidence="1 2">
    <name type="scientific">Eufriesea mexicana</name>
    <dbReference type="NCBI Taxonomy" id="516756"/>
    <lineage>
        <taxon>Eukaryota</taxon>
        <taxon>Metazoa</taxon>
        <taxon>Ecdysozoa</taxon>
        <taxon>Arthropoda</taxon>
        <taxon>Hexapoda</taxon>
        <taxon>Insecta</taxon>
        <taxon>Pterygota</taxon>
        <taxon>Neoptera</taxon>
        <taxon>Endopterygota</taxon>
        <taxon>Hymenoptera</taxon>
        <taxon>Apocrita</taxon>
        <taxon>Aculeata</taxon>
        <taxon>Apoidea</taxon>
        <taxon>Anthophila</taxon>
        <taxon>Apidae</taxon>
        <taxon>Eufriesea</taxon>
    </lineage>
</organism>
<proteinExistence type="predicted"/>
<dbReference type="Proteomes" id="UP000250275">
    <property type="component" value="Unassembled WGS sequence"/>
</dbReference>
<protein>
    <submittedName>
        <fullName evidence="1">Uncharacterized protein</fullName>
    </submittedName>
</protein>
<dbReference type="EMBL" id="KQ797156">
    <property type="protein sequence ID" value="OAD46994.1"/>
    <property type="molecule type" value="Genomic_DNA"/>
</dbReference>
<sequence>MLPFCAETLPDIECSSNTIVFINNTFEDCTDFEYVKYLEHDIHLLTYVEQIENITFLYRFSVCVTAFRNFSPVTQYKKKLIAKFQ</sequence>
<reference evidence="1 2" key="1">
    <citation type="submission" date="2015-07" db="EMBL/GenBank/DDBJ databases">
        <title>The genome of Eufriesea mexicana.</title>
        <authorList>
            <person name="Pan H."/>
            <person name="Kapheim K."/>
        </authorList>
    </citation>
    <scope>NUCLEOTIDE SEQUENCE [LARGE SCALE GENOMIC DNA]</scope>
    <source>
        <strain evidence="1">0111107269</strain>
        <tissue evidence="1">Whole body</tissue>
    </source>
</reference>
<name>A0A310S420_9HYME</name>
<keyword evidence="2" id="KW-1185">Reference proteome</keyword>